<dbReference type="Pfam" id="PF00877">
    <property type="entry name" value="NLPC_P60"/>
    <property type="match status" value="1"/>
</dbReference>
<evidence type="ECO:0000256" key="5">
    <source>
        <dbReference type="ARBA" id="ARBA00022807"/>
    </source>
</evidence>
<keyword evidence="11" id="KW-1185">Reference proteome</keyword>
<keyword evidence="4" id="KW-0378">Hydrolase</keyword>
<dbReference type="Pfam" id="PF24568">
    <property type="entry name" value="CC_PcsB"/>
    <property type="match status" value="1"/>
</dbReference>
<gene>
    <name evidence="10" type="ORF">OW729_16495</name>
</gene>
<proteinExistence type="inferred from homology"/>
<reference evidence="10" key="1">
    <citation type="submission" date="2022-12" db="EMBL/GenBank/DDBJ databases">
        <title>Clostridium sp. nov., isolated from industrial wastewater.</title>
        <authorList>
            <person name="Jiayan W."/>
        </authorList>
    </citation>
    <scope>NUCLEOTIDE SEQUENCE</scope>
    <source>
        <strain evidence="10">ZC22-4</strain>
    </source>
</reference>
<dbReference type="PANTHER" id="PTHR47053">
    <property type="entry name" value="MUREIN DD-ENDOPEPTIDASE MEPH-RELATED"/>
    <property type="match status" value="1"/>
</dbReference>
<dbReference type="InterPro" id="IPR038765">
    <property type="entry name" value="Papain-like_cys_pep_sf"/>
</dbReference>
<feature type="coiled-coil region" evidence="6">
    <location>
        <begin position="32"/>
        <end position="108"/>
    </location>
</feature>
<dbReference type="InterPro" id="IPR000064">
    <property type="entry name" value="NLP_P60_dom"/>
</dbReference>
<evidence type="ECO:0000256" key="2">
    <source>
        <dbReference type="ARBA" id="ARBA00022670"/>
    </source>
</evidence>
<protein>
    <submittedName>
        <fullName evidence="10">NlpC/P60 family protein</fullName>
    </submittedName>
</protein>
<feature type="coiled-coil region" evidence="6">
    <location>
        <begin position="155"/>
        <end position="210"/>
    </location>
</feature>
<keyword evidence="2" id="KW-0645">Protease</keyword>
<comment type="similarity">
    <text evidence="1">Belongs to the peptidase C40 family.</text>
</comment>
<feature type="compositionally biased region" description="Low complexity" evidence="7">
    <location>
        <begin position="252"/>
        <end position="278"/>
    </location>
</feature>
<dbReference type="RefSeq" id="WP_268062654.1">
    <property type="nucleotide sequence ID" value="NZ_JAPQFJ010000022.1"/>
</dbReference>
<evidence type="ECO:0000256" key="3">
    <source>
        <dbReference type="ARBA" id="ARBA00022729"/>
    </source>
</evidence>
<evidence type="ECO:0000259" key="9">
    <source>
        <dbReference type="PROSITE" id="PS51935"/>
    </source>
</evidence>
<name>A0ABT4DDF5_9CLOT</name>
<dbReference type="PANTHER" id="PTHR47053:SF1">
    <property type="entry name" value="MUREIN DD-ENDOPEPTIDASE MEPH-RELATED"/>
    <property type="match status" value="1"/>
</dbReference>
<dbReference type="InterPro" id="IPR051202">
    <property type="entry name" value="Peptidase_C40"/>
</dbReference>
<keyword evidence="5" id="KW-0788">Thiol protease</keyword>
<evidence type="ECO:0000256" key="7">
    <source>
        <dbReference type="SAM" id="MobiDB-lite"/>
    </source>
</evidence>
<keyword evidence="3 8" id="KW-0732">Signal</keyword>
<evidence type="ECO:0000256" key="4">
    <source>
        <dbReference type="ARBA" id="ARBA00022801"/>
    </source>
</evidence>
<evidence type="ECO:0000256" key="8">
    <source>
        <dbReference type="SAM" id="SignalP"/>
    </source>
</evidence>
<feature type="domain" description="NlpC/P60" evidence="9">
    <location>
        <begin position="277"/>
        <end position="395"/>
    </location>
</feature>
<dbReference type="Gene3D" id="3.90.1720.10">
    <property type="entry name" value="endopeptidase domain like (from Nostoc punctiforme)"/>
    <property type="match status" value="1"/>
</dbReference>
<dbReference type="Proteomes" id="UP001144612">
    <property type="component" value="Unassembled WGS sequence"/>
</dbReference>
<dbReference type="InterPro" id="IPR057309">
    <property type="entry name" value="PcsB_CC"/>
</dbReference>
<accession>A0ABT4DDF5</accession>
<organism evidence="10 11">
    <name type="scientific">Clostridium brassicae</name>
    <dbReference type="NCBI Taxonomy" id="2999072"/>
    <lineage>
        <taxon>Bacteria</taxon>
        <taxon>Bacillati</taxon>
        <taxon>Bacillota</taxon>
        <taxon>Clostridia</taxon>
        <taxon>Eubacteriales</taxon>
        <taxon>Clostridiaceae</taxon>
        <taxon>Clostridium</taxon>
    </lineage>
</organism>
<dbReference type="PROSITE" id="PS51935">
    <property type="entry name" value="NLPC_P60"/>
    <property type="match status" value="1"/>
</dbReference>
<comment type="caution">
    <text evidence="10">The sequence shown here is derived from an EMBL/GenBank/DDBJ whole genome shotgun (WGS) entry which is preliminary data.</text>
</comment>
<dbReference type="SUPFAM" id="SSF54001">
    <property type="entry name" value="Cysteine proteinases"/>
    <property type="match status" value="1"/>
</dbReference>
<evidence type="ECO:0000256" key="6">
    <source>
        <dbReference type="SAM" id="Coils"/>
    </source>
</evidence>
<sequence>MNKKLTSLVITAGLLVSVSTTAVIAQPLSEKLKSQQQQQQQHKSEYNSAQKKVQDLEQAIEKLDSQIEDKMQQMEANKNKIQSIKTSIVSAEKDIKKAESEIKEEQELYNSRIRAMYMNGTGGYIDVILGAKDLSDLFSRIETVKRITKLDKKIVSELRQKQDDIKAKKEQLTKEQSQLTSLVATQQQEMDKLNKDKADQNKLIVEAKHQFELYSSVLQNDSGLISETKKMIEQMKTTTATSTTSRPSRGDSLSSSSSSGNSNSSSNNQGTGTPPASSSGSAIVSYAYGFQGCRYVWGATGPNTFDCSGFTQYVFAHFGIRIPRVSRDQAEVGAYVSKGSLQPGDLVFFGKGSIHHVGIYVGNGCYIHAPKTGDVVKISSLAGRSDYSHARRVSR</sequence>
<evidence type="ECO:0000313" key="10">
    <source>
        <dbReference type="EMBL" id="MCY6960218.1"/>
    </source>
</evidence>
<keyword evidence="6" id="KW-0175">Coiled coil</keyword>
<evidence type="ECO:0000313" key="11">
    <source>
        <dbReference type="Proteomes" id="UP001144612"/>
    </source>
</evidence>
<feature type="signal peptide" evidence="8">
    <location>
        <begin position="1"/>
        <end position="25"/>
    </location>
</feature>
<dbReference type="EMBL" id="JAPQFJ010000022">
    <property type="protein sequence ID" value="MCY6960218.1"/>
    <property type="molecule type" value="Genomic_DNA"/>
</dbReference>
<evidence type="ECO:0000256" key="1">
    <source>
        <dbReference type="ARBA" id="ARBA00007074"/>
    </source>
</evidence>
<feature type="chain" id="PRO_5046429377" evidence="8">
    <location>
        <begin position="26"/>
        <end position="395"/>
    </location>
</feature>
<dbReference type="Gene3D" id="6.10.250.3150">
    <property type="match status" value="1"/>
</dbReference>
<feature type="region of interest" description="Disordered" evidence="7">
    <location>
        <begin position="235"/>
        <end position="278"/>
    </location>
</feature>